<sequence length="93" mass="10424">MKHNLFINRTILFAFLLVFPLILPIGSQAAERGEGSRALQDEGLKQIAVESVQDTLKLCLSRIPADASNGQLMLAKQNCQQVEVERQRKQLSF</sequence>
<protein>
    <submittedName>
        <fullName evidence="1">Uncharacterized protein</fullName>
    </submittedName>
</protein>
<organism evidence="1 2">
    <name type="scientific">Candidatus Nitronereus thalassa</name>
    <dbReference type="NCBI Taxonomy" id="3020898"/>
    <lineage>
        <taxon>Bacteria</taxon>
        <taxon>Pseudomonadati</taxon>
        <taxon>Nitrospirota</taxon>
        <taxon>Nitrospiria</taxon>
        <taxon>Nitrospirales</taxon>
        <taxon>Nitrospiraceae</taxon>
        <taxon>Candidatus Nitronereus</taxon>
    </lineage>
</organism>
<reference evidence="1 2" key="1">
    <citation type="journal article" date="2023" name="ISME J.">
        <title>Cultivation and genomic characterization of novel and ubiquitous marine nitrite-oxidizing bacteria from the Nitrospirales.</title>
        <authorList>
            <person name="Mueller A.J."/>
            <person name="Daebeler A."/>
            <person name="Herbold C.W."/>
            <person name="Kirkegaard R.H."/>
            <person name="Daims H."/>
        </authorList>
    </citation>
    <scope>NUCLEOTIDE SEQUENCE [LARGE SCALE GENOMIC DNA]</scope>
    <source>
        <strain evidence="1 2">EB</strain>
    </source>
</reference>
<keyword evidence="2" id="KW-1185">Reference proteome</keyword>
<dbReference type="Proteomes" id="UP001250932">
    <property type="component" value="Unassembled WGS sequence"/>
</dbReference>
<accession>A0ABU3K765</accession>
<gene>
    <name evidence="1" type="ORF">PPG34_07530</name>
</gene>
<dbReference type="RefSeq" id="WP_313832575.1">
    <property type="nucleotide sequence ID" value="NZ_JAQOUE010000001.1"/>
</dbReference>
<dbReference type="EMBL" id="JAQOUE010000001">
    <property type="protein sequence ID" value="MDT7042200.1"/>
    <property type="molecule type" value="Genomic_DNA"/>
</dbReference>
<comment type="caution">
    <text evidence="1">The sequence shown here is derived from an EMBL/GenBank/DDBJ whole genome shotgun (WGS) entry which is preliminary data.</text>
</comment>
<proteinExistence type="predicted"/>
<evidence type="ECO:0000313" key="2">
    <source>
        <dbReference type="Proteomes" id="UP001250932"/>
    </source>
</evidence>
<name>A0ABU3K765_9BACT</name>
<evidence type="ECO:0000313" key="1">
    <source>
        <dbReference type="EMBL" id="MDT7042200.1"/>
    </source>
</evidence>